<organism evidence="2 3">
    <name type="scientific">Mesorhizobium ciceri</name>
    <dbReference type="NCBI Taxonomy" id="39645"/>
    <lineage>
        <taxon>Bacteria</taxon>
        <taxon>Pseudomonadati</taxon>
        <taxon>Pseudomonadota</taxon>
        <taxon>Alphaproteobacteria</taxon>
        <taxon>Hyphomicrobiales</taxon>
        <taxon>Phyllobacteriaceae</taxon>
        <taxon>Mesorhizobium</taxon>
    </lineage>
</organism>
<dbReference type="AlphaFoldDB" id="A0AB38T920"/>
<keyword evidence="3" id="KW-1185">Reference proteome</keyword>
<name>A0AB38T920_9HYPH</name>
<proteinExistence type="predicted"/>
<gene>
    <name evidence="2" type="ORF">LRP29_26595</name>
</gene>
<sequence>MTPVARDKIIVSINTSWNVVNFRKGLIEALRSRGYEVVVVAPRDAYSSLIAAMGCRYVELDMDNSGTSPLRDLVLLWRYWRLLRRERPLAFVGFTIKPNVFGSIAANLNGIPVINNISGLGTAFVRGGLLLRIAKVLYRVALARSKMVFFQNDDDRMLFVDERLVRKDRTALLPGSGIDLVRFAPSSEARTGSGAIVFLLVARLLWDKGVGEFITAVRRVCREVPGVRFQLLGFLDVENRTAVSREHVEKWVAEGLVEYLGSTDDVRPFMRAADCVVLPSYREGTPRSLLEAAAMGKPLIATDVPGCREVVDHAVNGFLCKVRDPDDLASKMVEFARLDGSSRDRMGARSRNKVERQFSETIVIEKYMQQIERLSALATK</sequence>
<dbReference type="Pfam" id="PF13579">
    <property type="entry name" value="Glyco_trans_4_4"/>
    <property type="match status" value="1"/>
</dbReference>
<dbReference type="Proteomes" id="UP001060070">
    <property type="component" value="Chromosome"/>
</dbReference>
<dbReference type="PANTHER" id="PTHR12526">
    <property type="entry name" value="GLYCOSYLTRANSFERASE"/>
    <property type="match status" value="1"/>
</dbReference>
<evidence type="ECO:0000259" key="1">
    <source>
        <dbReference type="Pfam" id="PF13579"/>
    </source>
</evidence>
<dbReference type="SUPFAM" id="SSF53756">
    <property type="entry name" value="UDP-Glycosyltransferase/glycogen phosphorylase"/>
    <property type="match status" value="1"/>
</dbReference>
<dbReference type="Pfam" id="PF13692">
    <property type="entry name" value="Glyco_trans_1_4"/>
    <property type="match status" value="1"/>
</dbReference>
<dbReference type="RefSeq" id="WP_024503656.1">
    <property type="nucleotide sequence ID" value="NZ_CP088147.1"/>
</dbReference>
<dbReference type="GO" id="GO:0016757">
    <property type="term" value="F:glycosyltransferase activity"/>
    <property type="evidence" value="ECO:0007669"/>
    <property type="project" value="TreeGrafter"/>
</dbReference>
<feature type="domain" description="Glycosyltransferase subfamily 4-like N-terminal" evidence="1">
    <location>
        <begin position="25"/>
        <end position="174"/>
    </location>
</feature>
<reference evidence="2 3" key="1">
    <citation type="journal article" date="2022" name="Microbiol. Resour. Announc.">
        <title>Complete Genome Sequence of Mesorhizobium ciceri Strain R30, a Rhizobium Used as a Commercial Inoculant for Chickpea in Argentina.</title>
        <authorList>
            <person name="Foresto E."/>
            <person name="Revale S."/>
            <person name="Primo E."/>
            <person name="Nievas F."/>
            <person name="Carezzano E."/>
            <person name="Puente M."/>
            <person name="Alzari P."/>
            <person name="Mart M."/>
            <person name="Ben-Assaya M."/>
            <person name="Mornico D."/>
            <person name="Santoro M."/>
            <person name="Mart F."/>
            <person name="Giordano W."/>
            <person name="Bogino P."/>
        </authorList>
    </citation>
    <scope>NUCLEOTIDE SEQUENCE [LARGE SCALE GENOMIC DNA]</scope>
    <source>
        <strain evidence="2 3">R30</strain>
    </source>
</reference>
<dbReference type="EMBL" id="CP088147">
    <property type="protein sequence ID" value="UTU51006.1"/>
    <property type="molecule type" value="Genomic_DNA"/>
</dbReference>
<dbReference type="Gene3D" id="3.40.50.2000">
    <property type="entry name" value="Glycogen Phosphorylase B"/>
    <property type="match status" value="2"/>
</dbReference>
<dbReference type="PANTHER" id="PTHR12526:SF638">
    <property type="entry name" value="SPORE COAT PROTEIN SA"/>
    <property type="match status" value="1"/>
</dbReference>
<accession>A0AB38T920</accession>
<protein>
    <submittedName>
        <fullName evidence="2">Glycosyltransferase family 4 protein</fullName>
    </submittedName>
</protein>
<dbReference type="CDD" id="cd03808">
    <property type="entry name" value="GT4_CapM-like"/>
    <property type="match status" value="1"/>
</dbReference>
<evidence type="ECO:0000313" key="3">
    <source>
        <dbReference type="Proteomes" id="UP001060070"/>
    </source>
</evidence>
<dbReference type="InterPro" id="IPR028098">
    <property type="entry name" value="Glyco_trans_4-like_N"/>
</dbReference>
<evidence type="ECO:0000313" key="2">
    <source>
        <dbReference type="EMBL" id="UTU51006.1"/>
    </source>
</evidence>